<feature type="domain" description="Type I restriction modification DNA specificity" evidence="4">
    <location>
        <begin position="59"/>
        <end position="177"/>
    </location>
</feature>
<dbReference type="REBASE" id="170299">
    <property type="entry name" value="S2.Pbi7880ORF1681P"/>
</dbReference>
<dbReference type="PANTHER" id="PTHR43140:SF1">
    <property type="entry name" value="TYPE I RESTRICTION ENZYME ECOKI SPECIFICITY SUBUNIT"/>
    <property type="match status" value="1"/>
</dbReference>
<dbReference type="InterPro" id="IPR044946">
    <property type="entry name" value="Restrct_endonuc_typeI_TRD_sf"/>
</dbReference>
<dbReference type="RefSeq" id="WP_061315316.1">
    <property type="nucleotide sequence ID" value="NZ_KQ965701.1"/>
</dbReference>
<proteinExistence type="inferred from homology"/>
<evidence type="ECO:0000256" key="2">
    <source>
        <dbReference type="ARBA" id="ARBA00022747"/>
    </source>
</evidence>
<dbReference type="GO" id="GO:0003677">
    <property type="term" value="F:DNA binding"/>
    <property type="evidence" value="ECO:0007669"/>
    <property type="project" value="UniProtKB-KW"/>
</dbReference>
<keyword evidence="3" id="KW-0238">DNA-binding</keyword>
<dbReference type="SUPFAM" id="SSF116734">
    <property type="entry name" value="DNA methylase specificity domain"/>
    <property type="match status" value="1"/>
</dbReference>
<reference evidence="5 6" key="1">
    <citation type="submission" date="2016-02" db="EMBL/GenBank/DDBJ databases">
        <authorList>
            <person name="Wen L."/>
            <person name="He K."/>
            <person name="Yang H."/>
        </authorList>
    </citation>
    <scope>NUCLEOTIDE SEQUENCE [LARGE SCALE GENOMIC DNA]</scope>
    <source>
        <strain evidence="5 6">GED7880</strain>
    </source>
</reference>
<comment type="similarity">
    <text evidence="1">Belongs to the type-I restriction system S methylase family.</text>
</comment>
<evidence type="ECO:0000256" key="1">
    <source>
        <dbReference type="ARBA" id="ARBA00010923"/>
    </source>
</evidence>
<sequence length="192" mass="22231">MKKYESYKDSGVGWIGKIPSHWSCVPFRRIAKVQCNLVRPSENLTMFQISPDSIEKNSGKIIKTRTVEEAKVDSDNHRFYKGQILYSKIRPLLNKVTIAPYDGLCSADMYPISTIENTEYVMYYMLSEAFLSSVKNIVADRVKMPKINQDELKNTDFVIPPFSEQQVIVDYLKDKTLKIEQYVSARERERAV</sequence>
<dbReference type="GO" id="GO:0009307">
    <property type="term" value="P:DNA restriction-modification system"/>
    <property type="evidence" value="ECO:0007669"/>
    <property type="project" value="UniProtKB-KW"/>
</dbReference>
<dbReference type="Gene3D" id="3.90.220.20">
    <property type="entry name" value="DNA methylase specificity domains"/>
    <property type="match status" value="1"/>
</dbReference>
<keyword evidence="2" id="KW-0680">Restriction system</keyword>
<accession>A0A137SSX1</accession>
<evidence type="ECO:0000313" key="5">
    <source>
        <dbReference type="EMBL" id="KXO15582.1"/>
    </source>
</evidence>
<gene>
    <name evidence="5" type="ORF">HMPREF3202_01680</name>
</gene>
<evidence type="ECO:0000313" key="6">
    <source>
        <dbReference type="Proteomes" id="UP000070093"/>
    </source>
</evidence>
<comment type="caution">
    <text evidence="5">The sequence shown here is derived from an EMBL/GenBank/DDBJ whole genome shotgun (WGS) entry which is preliminary data.</text>
</comment>
<dbReference type="InterPro" id="IPR051212">
    <property type="entry name" value="Type-I_RE_S_subunit"/>
</dbReference>
<dbReference type="Proteomes" id="UP000070093">
    <property type="component" value="Unassembled WGS sequence"/>
</dbReference>
<dbReference type="STRING" id="28125.HMPREF3202_01680"/>
<dbReference type="PANTHER" id="PTHR43140">
    <property type="entry name" value="TYPE-1 RESTRICTION ENZYME ECOKI SPECIFICITY PROTEIN"/>
    <property type="match status" value="1"/>
</dbReference>
<dbReference type="InterPro" id="IPR000055">
    <property type="entry name" value="Restrct_endonuc_typeI_TRD"/>
</dbReference>
<protein>
    <submittedName>
        <fullName evidence="5">Type I restriction modification DNA specificity domain protein</fullName>
    </submittedName>
</protein>
<organism evidence="5 6">
    <name type="scientific">Prevotella bivia</name>
    <dbReference type="NCBI Taxonomy" id="28125"/>
    <lineage>
        <taxon>Bacteria</taxon>
        <taxon>Pseudomonadati</taxon>
        <taxon>Bacteroidota</taxon>
        <taxon>Bacteroidia</taxon>
        <taxon>Bacteroidales</taxon>
        <taxon>Prevotellaceae</taxon>
        <taxon>Prevotella</taxon>
    </lineage>
</organism>
<dbReference type="Pfam" id="PF01420">
    <property type="entry name" value="Methylase_S"/>
    <property type="match status" value="1"/>
</dbReference>
<dbReference type="EMBL" id="LTAG01000101">
    <property type="protein sequence ID" value="KXO15582.1"/>
    <property type="molecule type" value="Genomic_DNA"/>
</dbReference>
<dbReference type="AlphaFoldDB" id="A0A137SSX1"/>
<evidence type="ECO:0000259" key="4">
    <source>
        <dbReference type="Pfam" id="PF01420"/>
    </source>
</evidence>
<name>A0A137SSX1_9BACT</name>
<dbReference type="PATRIC" id="fig|28125.4.peg.1669"/>
<evidence type="ECO:0000256" key="3">
    <source>
        <dbReference type="ARBA" id="ARBA00023125"/>
    </source>
</evidence>